<evidence type="ECO:0000259" key="13">
    <source>
        <dbReference type="PROSITE" id="PS50157"/>
    </source>
</evidence>
<keyword evidence="5" id="KW-0677">Repeat</keyword>
<dbReference type="Pfam" id="PF00096">
    <property type="entry name" value="zf-C2H2"/>
    <property type="match status" value="3"/>
</dbReference>
<keyword evidence="15" id="KW-1185">Reference proteome</keyword>
<evidence type="ECO:0000256" key="6">
    <source>
        <dbReference type="ARBA" id="ARBA00022771"/>
    </source>
</evidence>
<evidence type="ECO:0000256" key="12">
    <source>
        <dbReference type="PROSITE-ProRule" id="PRU00042"/>
    </source>
</evidence>
<gene>
    <name evidence="14" type="ORF">NP493_1799g00022</name>
</gene>
<dbReference type="PANTHER" id="PTHR24388">
    <property type="entry name" value="ZINC FINGER PROTEIN"/>
    <property type="match status" value="1"/>
</dbReference>
<dbReference type="InterPro" id="IPR013087">
    <property type="entry name" value="Znf_C2H2_type"/>
</dbReference>
<keyword evidence="9" id="KW-0238">DNA-binding</keyword>
<dbReference type="AlphaFoldDB" id="A0AAD9JUH2"/>
<sequence>MSHSDQLSAIALWEKSISSVQDEYLLNKQSSPTEPNLFGLEFVGSDGLIATSVTPFEEPCDIDEERTGTSVQEGIPTTSVETLPVESMEAANSATDDQDIDNTGVASEYEVCGQEQEENIQQTPDKTAEEVSTEDGIAEGEDTTQALLKEVVIHLRVHNGARPYKCSICDKSFSIRPNMRRHEKTHSGEKPWECTQCLKRFTEKKSLKVHFRSHTGEKPFECKQCGKCFTQAGTLQSHMHVHTGWKGHLCDFCGKSFRQKSQLRLHEFRHTNNRRYVCQVCTRSFISKG</sequence>
<dbReference type="EMBL" id="JAODUO010001796">
    <property type="protein sequence ID" value="KAK2158460.1"/>
    <property type="molecule type" value="Genomic_DNA"/>
</dbReference>
<feature type="domain" description="C2H2-type" evidence="13">
    <location>
        <begin position="220"/>
        <end position="247"/>
    </location>
</feature>
<dbReference type="InterPro" id="IPR036236">
    <property type="entry name" value="Znf_C2H2_sf"/>
</dbReference>
<keyword evidence="8" id="KW-0805">Transcription regulation</keyword>
<proteinExistence type="inferred from homology"/>
<evidence type="ECO:0000256" key="8">
    <source>
        <dbReference type="ARBA" id="ARBA00023015"/>
    </source>
</evidence>
<comment type="function">
    <text evidence="1">May be involved in transcriptional regulation.</text>
</comment>
<accession>A0AAD9JUH2</accession>
<evidence type="ECO:0000256" key="11">
    <source>
        <dbReference type="ARBA" id="ARBA00023242"/>
    </source>
</evidence>
<dbReference type="GO" id="GO:0005634">
    <property type="term" value="C:nucleus"/>
    <property type="evidence" value="ECO:0007669"/>
    <property type="project" value="UniProtKB-SubCell"/>
</dbReference>
<evidence type="ECO:0000313" key="15">
    <source>
        <dbReference type="Proteomes" id="UP001209878"/>
    </source>
</evidence>
<feature type="domain" description="C2H2-type" evidence="13">
    <location>
        <begin position="248"/>
        <end position="275"/>
    </location>
</feature>
<dbReference type="FunFam" id="3.30.160.60:FF:002343">
    <property type="entry name" value="Zinc finger protein 33A"/>
    <property type="match status" value="1"/>
</dbReference>
<evidence type="ECO:0000256" key="4">
    <source>
        <dbReference type="ARBA" id="ARBA00022723"/>
    </source>
</evidence>
<keyword evidence="10" id="KW-0804">Transcription</keyword>
<evidence type="ECO:0000256" key="5">
    <source>
        <dbReference type="ARBA" id="ARBA00022737"/>
    </source>
</evidence>
<name>A0AAD9JUH2_RIDPI</name>
<dbReference type="FunFam" id="3.30.160.60:FF:001480">
    <property type="entry name" value="Si:cabz01071911.3"/>
    <property type="match status" value="1"/>
</dbReference>
<dbReference type="PROSITE" id="PS50157">
    <property type="entry name" value="ZINC_FINGER_C2H2_2"/>
    <property type="match status" value="4"/>
</dbReference>
<organism evidence="14 15">
    <name type="scientific">Ridgeia piscesae</name>
    <name type="common">Tubeworm</name>
    <dbReference type="NCBI Taxonomy" id="27915"/>
    <lineage>
        <taxon>Eukaryota</taxon>
        <taxon>Metazoa</taxon>
        <taxon>Spiralia</taxon>
        <taxon>Lophotrochozoa</taxon>
        <taxon>Annelida</taxon>
        <taxon>Polychaeta</taxon>
        <taxon>Sedentaria</taxon>
        <taxon>Canalipalpata</taxon>
        <taxon>Sabellida</taxon>
        <taxon>Siboglinidae</taxon>
        <taxon>Ridgeia</taxon>
    </lineage>
</organism>
<reference evidence="14" key="1">
    <citation type="journal article" date="2023" name="Mol. Biol. Evol.">
        <title>Third-Generation Sequencing Reveals the Adaptive Role of the Epigenome in Three Deep-Sea Polychaetes.</title>
        <authorList>
            <person name="Perez M."/>
            <person name="Aroh O."/>
            <person name="Sun Y."/>
            <person name="Lan Y."/>
            <person name="Juniper S.K."/>
            <person name="Young C.R."/>
            <person name="Angers B."/>
            <person name="Qian P.Y."/>
        </authorList>
    </citation>
    <scope>NUCLEOTIDE SEQUENCE</scope>
    <source>
        <strain evidence="14">R07B-5</strain>
    </source>
</reference>
<keyword evidence="11" id="KW-0539">Nucleus</keyword>
<protein>
    <recommendedName>
        <fullName evidence="13">C2H2-type domain-containing protein</fullName>
    </recommendedName>
</protein>
<evidence type="ECO:0000256" key="9">
    <source>
        <dbReference type="ARBA" id="ARBA00023125"/>
    </source>
</evidence>
<evidence type="ECO:0000256" key="7">
    <source>
        <dbReference type="ARBA" id="ARBA00022833"/>
    </source>
</evidence>
<keyword evidence="7" id="KW-0862">Zinc</keyword>
<dbReference type="FunFam" id="3.30.160.60:FF:000966">
    <property type="entry name" value="ZFP90 zinc finger protein"/>
    <property type="match status" value="1"/>
</dbReference>
<dbReference type="PANTHER" id="PTHR24388:SF71">
    <property type="entry name" value="ZINC FINGER AND BTB DOMAIN-CONTAINING PROTEIN 38"/>
    <property type="match status" value="1"/>
</dbReference>
<dbReference type="GO" id="GO:0008270">
    <property type="term" value="F:zinc ion binding"/>
    <property type="evidence" value="ECO:0007669"/>
    <property type="project" value="UniProtKB-KW"/>
</dbReference>
<comment type="caution">
    <text evidence="14">The sequence shown here is derived from an EMBL/GenBank/DDBJ whole genome shotgun (WGS) entry which is preliminary data.</text>
</comment>
<dbReference type="Proteomes" id="UP001209878">
    <property type="component" value="Unassembled WGS sequence"/>
</dbReference>
<evidence type="ECO:0000256" key="10">
    <source>
        <dbReference type="ARBA" id="ARBA00023163"/>
    </source>
</evidence>
<comment type="similarity">
    <text evidence="3">Belongs to the krueppel C2H2-type zinc-finger protein family.</text>
</comment>
<dbReference type="GO" id="GO:0000981">
    <property type="term" value="F:DNA-binding transcription factor activity, RNA polymerase II-specific"/>
    <property type="evidence" value="ECO:0007669"/>
    <property type="project" value="TreeGrafter"/>
</dbReference>
<dbReference type="GO" id="GO:0000978">
    <property type="term" value="F:RNA polymerase II cis-regulatory region sequence-specific DNA binding"/>
    <property type="evidence" value="ECO:0007669"/>
    <property type="project" value="TreeGrafter"/>
</dbReference>
<dbReference type="SUPFAM" id="SSF57667">
    <property type="entry name" value="beta-beta-alpha zinc fingers"/>
    <property type="match status" value="3"/>
</dbReference>
<comment type="subcellular location">
    <subcellularLocation>
        <location evidence="2">Nucleus</location>
    </subcellularLocation>
</comment>
<feature type="domain" description="C2H2-type" evidence="13">
    <location>
        <begin position="192"/>
        <end position="219"/>
    </location>
</feature>
<keyword evidence="6 12" id="KW-0863">Zinc-finger</keyword>
<evidence type="ECO:0000313" key="14">
    <source>
        <dbReference type="EMBL" id="KAK2158460.1"/>
    </source>
</evidence>
<evidence type="ECO:0000256" key="2">
    <source>
        <dbReference type="ARBA" id="ARBA00004123"/>
    </source>
</evidence>
<keyword evidence="4" id="KW-0479">Metal-binding</keyword>
<evidence type="ECO:0000256" key="3">
    <source>
        <dbReference type="ARBA" id="ARBA00006991"/>
    </source>
</evidence>
<evidence type="ECO:0000256" key="1">
    <source>
        <dbReference type="ARBA" id="ARBA00003767"/>
    </source>
</evidence>
<dbReference type="SMART" id="SM00355">
    <property type="entry name" value="ZnF_C2H2"/>
    <property type="match status" value="4"/>
</dbReference>
<dbReference type="Gene3D" id="3.30.160.60">
    <property type="entry name" value="Classic Zinc Finger"/>
    <property type="match status" value="4"/>
</dbReference>
<dbReference type="PROSITE" id="PS00028">
    <property type="entry name" value="ZINC_FINGER_C2H2_1"/>
    <property type="match status" value="4"/>
</dbReference>
<feature type="domain" description="C2H2-type" evidence="13">
    <location>
        <begin position="164"/>
        <end position="191"/>
    </location>
</feature>
<dbReference type="InterPro" id="IPR050527">
    <property type="entry name" value="Snail/Krueppel_Znf"/>
</dbReference>